<dbReference type="EMBL" id="CP042265">
    <property type="protein sequence ID" value="QDY71449.1"/>
    <property type="molecule type" value="Genomic_DNA"/>
</dbReference>
<dbReference type="Pfam" id="PF00156">
    <property type="entry name" value="Pribosyltran"/>
    <property type="match status" value="1"/>
</dbReference>
<reference evidence="4 5" key="1">
    <citation type="submission" date="2019-07" db="EMBL/GenBank/DDBJ databases">
        <title>Litoreibacter alkalisoli sp. nov., isolated from saline-alkaline soil.</title>
        <authorList>
            <person name="Wang S."/>
            <person name="Xu L."/>
            <person name="Xing Y.-T."/>
            <person name="Sun J.-Q."/>
        </authorList>
    </citation>
    <scope>NUCLEOTIDE SEQUENCE [LARGE SCALE GENOMIC DNA]</scope>
    <source>
        <strain evidence="4 5">LN3S51</strain>
        <plasmid evidence="4 5">unnamed4</plasmid>
    </source>
</reference>
<evidence type="ECO:0000313" key="5">
    <source>
        <dbReference type="Proteomes" id="UP000318483"/>
    </source>
</evidence>
<dbReference type="OrthoDB" id="9779910at2"/>
<dbReference type="InterPro" id="IPR000836">
    <property type="entry name" value="PRTase_dom"/>
</dbReference>
<comment type="similarity">
    <text evidence="1">Belongs to the ComF/GntX family.</text>
</comment>
<keyword evidence="5" id="KW-1185">Reference proteome</keyword>
<gene>
    <name evidence="4" type="ORF">FPZ52_17365</name>
</gene>
<dbReference type="PANTHER" id="PTHR47505">
    <property type="entry name" value="DNA UTILIZATION PROTEIN YHGH"/>
    <property type="match status" value="1"/>
</dbReference>
<dbReference type="InterPro" id="IPR051910">
    <property type="entry name" value="ComF/GntX_DNA_util-trans"/>
</dbReference>
<feature type="domain" description="Double zinc ribbon" evidence="3">
    <location>
        <begin position="9"/>
        <end position="66"/>
    </location>
</feature>
<sequence>MPVLKTARKLIFPDQCLSCGELVQGDSGLCGPCWGRTPFILGPTCDLCGVPLMGSDPGRSVLCDECHQMARPWTKGRSVMVYQGEARRLILGLKHGDRQELAPAMGRWMAARAEPLMQPNMLVVPVPLHWKRLLKRKYNQAALLSHHLARASGLKTCPDLLTRCVHTRPQDDIGVDARFANLSGAIAVHPKRCERVEGRSVLLVDDVMTSGATLTACANVCLSAGASEVHVMTLARVSLEA</sequence>
<dbReference type="SUPFAM" id="SSF53271">
    <property type="entry name" value="PRTase-like"/>
    <property type="match status" value="1"/>
</dbReference>
<organism evidence="4 5">
    <name type="scientific">Qingshengfaniella alkalisoli</name>
    <dbReference type="NCBI Taxonomy" id="2599296"/>
    <lineage>
        <taxon>Bacteria</taxon>
        <taxon>Pseudomonadati</taxon>
        <taxon>Pseudomonadota</taxon>
        <taxon>Alphaproteobacteria</taxon>
        <taxon>Rhodobacterales</taxon>
        <taxon>Paracoccaceae</taxon>
        <taxon>Qingshengfaniella</taxon>
    </lineage>
</organism>
<geneLocation type="plasmid" evidence="4 5">
    <name>unnamed4</name>
</geneLocation>
<dbReference type="KEGG" id="lit:FPZ52_17365"/>
<protein>
    <submittedName>
        <fullName evidence="4">ComF family protein</fullName>
    </submittedName>
</protein>
<dbReference type="AlphaFoldDB" id="A0A5B8IBA2"/>
<dbReference type="CDD" id="cd06223">
    <property type="entry name" value="PRTases_typeI"/>
    <property type="match status" value="1"/>
</dbReference>
<feature type="domain" description="Phosphoribosyltransferase" evidence="2">
    <location>
        <begin position="192"/>
        <end position="236"/>
    </location>
</feature>
<dbReference type="InterPro" id="IPR029057">
    <property type="entry name" value="PRTase-like"/>
</dbReference>
<dbReference type="PANTHER" id="PTHR47505:SF1">
    <property type="entry name" value="DNA UTILIZATION PROTEIN YHGH"/>
    <property type="match status" value="1"/>
</dbReference>
<evidence type="ECO:0000259" key="2">
    <source>
        <dbReference type="Pfam" id="PF00156"/>
    </source>
</evidence>
<keyword evidence="4" id="KW-0614">Plasmid</keyword>
<proteinExistence type="inferred from homology"/>
<evidence type="ECO:0000313" key="4">
    <source>
        <dbReference type="EMBL" id="QDY71449.1"/>
    </source>
</evidence>
<dbReference type="Gene3D" id="3.40.50.2020">
    <property type="match status" value="1"/>
</dbReference>
<dbReference type="InterPro" id="IPR044005">
    <property type="entry name" value="DZR_2"/>
</dbReference>
<dbReference type="Pfam" id="PF18912">
    <property type="entry name" value="DZR_2"/>
    <property type="match status" value="1"/>
</dbReference>
<name>A0A5B8IBA2_9RHOB</name>
<evidence type="ECO:0000256" key="1">
    <source>
        <dbReference type="ARBA" id="ARBA00008007"/>
    </source>
</evidence>
<evidence type="ECO:0000259" key="3">
    <source>
        <dbReference type="Pfam" id="PF18912"/>
    </source>
</evidence>
<accession>A0A5B8IBA2</accession>
<dbReference type="Proteomes" id="UP000318483">
    <property type="component" value="Plasmid unnamed4"/>
</dbReference>